<keyword evidence="3" id="KW-1185">Reference proteome</keyword>
<reference evidence="2 3" key="1">
    <citation type="journal article" date="2023" name="Sci. Data">
        <title>Genome assembly of the Korean intertidal mud-creeper Batillaria attramentaria.</title>
        <authorList>
            <person name="Patra A.K."/>
            <person name="Ho P.T."/>
            <person name="Jun S."/>
            <person name="Lee S.J."/>
            <person name="Kim Y."/>
            <person name="Won Y.J."/>
        </authorList>
    </citation>
    <scope>NUCLEOTIDE SEQUENCE [LARGE SCALE GENOMIC DNA]</scope>
    <source>
        <strain evidence="2">Wonlab-2016</strain>
    </source>
</reference>
<evidence type="ECO:0000313" key="2">
    <source>
        <dbReference type="EMBL" id="KAK7494760.1"/>
    </source>
</evidence>
<comment type="caution">
    <text evidence="2">The sequence shown here is derived from an EMBL/GenBank/DDBJ whole genome shotgun (WGS) entry which is preliminary data.</text>
</comment>
<dbReference type="AlphaFoldDB" id="A0ABD0L5V1"/>
<accession>A0ABD0L5V1</accession>
<dbReference type="EMBL" id="JACVVK020000080">
    <property type="protein sequence ID" value="KAK7494760.1"/>
    <property type="molecule type" value="Genomic_DNA"/>
</dbReference>
<name>A0ABD0L5V1_9CAEN</name>
<sequence length="163" mass="17554">MRLGKRPMPPPVIPNWPRDNTAEAASGNTKRRPTGTVTPDGETQGGGAVFFVSAHLPLAPQAVHWSVQQAGGKADWQRVAAAVLGKPTDRSLGEKLVRCLLLRMPATLAAFKSSRVGLWRRRGVLQEVLLQCSDNVPASPTQRAIPGGLAEGYERAMLSWSPK</sequence>
<organism evidence="2 3">
    <name type="scientific">Batillaria attramentaria</name>
    <dbReference type="NCBI Taxonomy" id="370345"/>
    <lineage>
        <taxon>Eukaryota</taxon>
        <taxon>Metazoa</taxon>
        <taxon>Spiralia</taxon>
        <taxon>Lophotrochozoa</taxon>
        <taxon>Mollusca</taxon>
        <taxon>Gastropoda</taxon>
        <taxon>Caenogastropoda</taxon>
        <taxon>Sorbeoconcha</taxon>
        <taxon>Cerithioidea</taxon>
        <taxon>Batillariidae</taxon>
        <taxon>Batillaria</taxon>
    </lineage>
</organism>
<evidence type="ECO:0000256" key="1">
    <source>
        <dbReference type="SAM" id="MobiDB-lite"/>
    </source>
</evidence>
<protein>
    <submittedName>
        <fullName evidence="2">Uncharacterized protein</fullName>
    </submittedName>
</protein>
<gene>
    <name evidence="2" type="ORF">BaRGS_00013887</name>
</gene>
<feature type="region of interest" description="Disordered" evidence="1">
    <location>
        <begin position="1"/>
        <end position="44"/>
    </location>
</feature>
<proteinExistence type="predicted"/>
<dbReference type="Proteomes" id="UP001519460">
    <property type="component" value="Unassembled WGS sequence"/>
</dbReference>
<evidence type="ECO:0000313" key="3">
    <source>
        <dbReference type="Proteomes" id="UP001519460"/>
    </source>
</evidence>